<evidence type="ECO:0000313" key="1">
    <source>
        <dbReference type="EMBL" id="GAF83465.1"/>
    </source>
</evidence>
<reference evidence="1" key="1">
    <citation type="journal article" date="2014" name="Front. Microbiol.">
        <title>High frequency of phylogenetically diverse reductive dehalogenase-homologous genes in deep subseafloor sedimentary metagenomes.</title>
        <authorList>
            <person name="Kawai M."/>
            <person name="Futagami T."/>
            <person name="Toyoda A."/>
            <person name="Takaki Y."/>
            <person name="Nishi S."/>
            <person name="Hori S."/>
            <person name="Arai W."/>
            <person name="Tsubouchi T."/>
            <person name="Morono Y."/>
            <person name="Uchiyama I."/>
            <person name="Ito T."/>
            <person name="Fujiyama A."/>
            <person name="Inagaki F."/>
            <person name="Takami H."/>
        </authorList>
    </citation>
    <scope>NUCLEOTIDE SEQUENCE</scope>
    <source>
        <strain evidence="1">Expedition CK06-06</strain>
    </source>
</reference>
<organism evidence="1">
    <name type="scientific">marine sediment metagenome</name>
    <dbReference type="NCBI Taxonomy" id="412755"/>
    <lineage>
        <taxon>unclassified sequences</taxon>
        <taxon>metagenomes</taxon>
        <taxon>ecological metagenomes</taxon>
    </lineage>
</organism>
<dbReference type="Gene3D" id="3.40.50.920">
    <property type="match status" value="1"/>
</dbReference>
<proteinExistence type="predicted"/>
<protein>
    <submittedName>
        <fullName evidence="1">Uncharacterized protein</fullName>
    </submittedName>
</protein>
<gene>
    <name evidence="1" type="ORF">S01H1_14371</name>
</gene>
<dbReference type="InterPro" id="IPR009014">
    <property type="entry name" value="Transketo_C/PFOR_II"/>
</dbReference>
<accession>X0U4T2</accession>
<dbReference type="AlphaFoldDB" id="X0U4T2"/>
<dbReference type="EMBL" id="BARS01007469">
    <property type="protein sequence ID" value="GAF83465.1"/>
    <property type="molecule type" value="Genomic_DNA"/>
</dbReference>
<sequence>MEYQFDDGSRGFDYLDAAPVNLAAADCPPPMSEPLETASIPSIEEIVKAVQAVV</sequence>
<name>X0U4T2_9ZZZZ</name>
<comment type="caution">
    <text evidence="1">The sequence shown here is derived from an EMBL/GenBank/DDBJ whole genome shotgun (WGS) entry which is preliminary data.</text>
</comment>